<sequence>MSLNKQNRKPEDDQFDDLLHVCWPHQECSSCLKQGPCSWCPTSSTCVPNMYKIHLLAPISNADICPLWSERWELRARCLGCHVSTITLLTCIVSVCSTFLVIGLVAVAVKAGIEVQRRWNARSDGWWKAWKLYRGDWWSWRFRLVNLREQDDSGEQRPLLGDA</sequence>
<keyword evidence="1" id="KW-0472">Membrane</keyword>
<reference evidence="2 3" key="1">
    <citation type="journal article" date="2018" name="New Phytol.">
        <title>Comparative genomics and transcriptomics depict ericoid mycorrhizal fungi as versatile saprotrophs and plant mutualists.</title>
        <authorList>
            <person name="Martino E."/>
            <person name="Morin E."/>
            <person name="Grelet G.A."/>
            <person name="Kuo A."/>
            <person name="Kohler A."/>
            <person name="Daghino S."/>
            <person name="Barry K.W."/>
            <person name="Cichocki N."/>
            <person name="Clum A."/>
            <person name="Dockter R.B."/>
            <person name="Hainaut M."/>
            <person name="Kuo R.C."/>
            <person name="LaButti K."/>
            <person name="Lindahl B.D."/>
            <person name="Lindquist E.A."/>
            <person name="Lipzen A."/>
            <person name="Khouja H.R."/>
            <person name="Magnuson J."/>
            <person name="Murat C."/>
            <person name="Ohm R.A."/>
            <person name="Singer S.W."/>
            <person name="Spatafora J.W."/>
            <person name="Wang M."/>
            <person name="Veneault-Fourrey C."/>
            <person name="Henrissat B."/>
            <person name="Grigoriev I.V."/>
            <person name="Martin F.M."/>
            <person name="Perotto S."/>
        </authorList>
    </citation>
    <scope>NUCLEOTIDE SEQUENCE [LARGE SCALE GENOMIC DNA]</scope>
    <source>
        <strain evidence="2 3">ATCC 22711</strain>
    </source>
</reference>
<name>A0A2T3BET3_AMORE</name>
<protein>
    <recommendedName>
        <fullName evidence="4">PSI domain-containing protein</fullName>
    </recommendedName>
</protein>
<dbReference type="AlphaFoldDB" id="A0A2T3BET3"/>
<dbReference type="InParanoid" id="A0A2T3BET3"/>
<evidence type="ECO:0000313" key="2">
    <source>
        <dbReference type="EMBL" id="PSS27930.1"/>
    </source>
</evidence>
<dbReference type="STRING" id="857342.A0A2T3BET3"/>
<evidence type="ECO:0008006" key="4">
    <source>
        <dbReference type="Google" id="ProtNLM"/>
    </source>
</evidence>
<dbReference type="EMBL" id="KZ679006">
    <property type="protein sequence ID" value="PSS27930.1"/>
    <property type="molecule type" value="Genomic_DNA"/>
</dbReference>
<accession>A0A2T3BET3</accession>
<dbReference type="RefSeq" id="XP_024725455.1">
    <property type="nucleotide sequence ID" value="XM_024863387.1"/>
</dbReference>
<evidence type="ECO:0000313" key="3">
    <source>
        <dbReference type="Proteomes" id="UP000241818"/>
    </source>
</evidence>
<organism evidence="2 3">
    <name type="scientific">Amorphotheca resinae ATCC 22711</name>
    <dbReference type="NCBI Taxonomy" id="857342"/>
    <lineage>
        <taxon>Eukaryota</taxon>
        <taxon>Fungi</taxon>
        <taxon>Dikarya</taxon>
        <taxon>Ascomycota</taxon>
        <taxon>Pezizomycotina</taxon>
        <taxon>Leotiomycetes</taxon>
        <taxon>Helotiales</taxon>
        <taxon>Amorphothecaceae</taxon>
        <taxon>Amorphotheca</taxon>
    </lineage>
</organism>
<keyword evidence="3" id="KW-1185">Reference proteome</keyword>
<feature type="transmembrane region" description="Helical" evidence="1">
    <location>
        <begin position="86"/>
        <end position="109"/>
    </location>
</feature>
<evidence type="ECO:0000256" key="1">
    <source>
        <dbReference type="SAM" id="Phobius"/>
    </source>
</evidence>
<dbReference type="OrthoDB" id="5427091at2759"/>
<gene>
    <name evidence="2" type="ORF">M430DRAFT_160727</name>
</gene>
<proteinExistence type="predicted"/>
<dbReference type="GeneID" id="36571468"/>
<keyword evidence="1" id="KW-0812">Transmembrane</keyword>
<dbReference type="Proteomes" id="UP000241818">
    <property type="component" value="Unassembled WGS sequence"/>
</dbReference>
<keyword evidence="1" id="KW-1133">Transmembrane helix</keyword>